<comment type="caution">
    <text evidence="4">The sequence shown here is derived from an EMBL/GenBank/DDBJ whole genome shotgun (WGS) entry which is preliminary data.</text>
</comment>
<feature type="compositionally biased region" description="Basic residues" evidence="1">
    <location>
        <begin position="50"/>
        <end position="59"/>
    </location>
</feature>
<organism evidence="4 5">
    <name type="scientific">Parasutterella excrementihominis</name>
    <dbReference type="NCBI Taxonomy" id="487175"/>
    <lineage>
        <taxon>Bacteria</taxon>
        <taxon>Pseudomonadati</taxon>
        <taxon>Pseudomonadota</taxon>
        <taxon>Betaproteobacteria</taxon>
        <taxon>Burkholderiales</taxon>
        <taxon>Sutterellaceae</taxon>
        <taxon>Parasutterella</taxon>
    </lineage>
</organism>
<dbReference type="GO" id="GO:0004222">
    <property type="term" value="F:metalloendopeptidase activity"/>
    <property type="evidence" value="ECO:0007669"/>
    <property type="project" value="TreeGrafter"/>
</dbReference>
<dbReference type="Proteomes" id="UP000462362">
    <property type="component" value="Unassembled WGS sequence"/>
</dbReference>
<feature type="chain" id="PRO_5043388939" evidence="2">
    <location>
        <begin position="26"/>
        <end position="458"/>
    </location>
</feature>
<dbReference type="AlphaFoldDB" id="A0A6I3S585"/>
<feature type="signal peptide" evidence="2">
    <location>
        <begin position="1"/>
        <end position="25"/>
    </location>
</feature>
<feature type="region of interest" description="Disordered" evidence="1">
    <location>
        <begin position="29"/>
        <end position="93"/>
    </location>
</feature>
<feature type="compositionally biased region" description="Low complexity" evidence="1">
    <location>
        <begin position="36"/>
        <end position="49"/>
    </location>
</feature>
<dbReference type="RefSeq" id="WP_008810258.1">
    <property type="nucleotide sequence ID" value="NZ_CAJUON010000002.1"/>
</dbReference>
<dbReference type="InterPro" id="IPR016047">
    <property type="entry name" value="M23ase_b-sheet_dom"/>
</dbReference>
<feature type="region of interest" description="Disordered" evidence="1">
    <location>
        <begin position="220"/>
        <end position="255"/>
    </location>
</feature>
<protein>
    <submittedName>
        <fullName evidence="4">Peptidoglycan DD-metalloendopeptidase family protein</fullName>
    </submittedName>
</protein>
<evidence type="ECO:0000256" key="1">
    <source>
        <dbReference type="SAM" id="MobiDB-lite"/>
    </source>
</evidence>
<dbReference type="PANTHER" id="PTHR21666">
    <property type="entry name" value="PEPTIDASE-RELATED"/>
    <property type="match status" value="1"/>
</dbReference>
<accession>A0A6I3S585</accession>
<gene>
    <name evidence="4" type="ORF">GMD42_02735</name>
</gene>
<dbReference type="Gene3D" id="2.70.70.10">
    <property type="entry name" value="Glucose Permease (Domain IIA)"/>
    <property type="match status" value="1"/>
</dbReference>
<feature type="domain" description="M23ase beta-sheet core" evidence="3">
    <location>
        <begin position="360"/>
        <end position="452"/>
    </location>
</feature>
<evidence type="ECO:0000256" key="2">
    <source>
        <dbReference type="SAM" id="SignalP"/>
    </source>
</evidence>
<feature type="compositionally biased region" description="Basic and acidic residues" evidence="1">
    <location>
        <begin position="220"/>
        <end position="232"/>
    </location>
</feature>
<dbReference type="SUPFAM" id="SSF51261">
    <property type="entry name" value="Duplicated hybrid motif"/>
    <property type="match status" value="1"/>
</dbReference>
<dbReference type="GeneID" id="43347856"/>
<dbReference type="CDD" id="cd12797">
    <property type="entry name" value="M23_peptidase"/>
    <property type="match status" value="1"/>
</dbReference>
<reference evidence="4 5" key="1">
    <citation type="journal article" date="2019" name="Nat. Med.">
        <title>A library of human gut bacterial isolates paired with longitudinal multiomics data enables mechanistic microbiome research.</title>
        <authorList>
            <person name="Poyet M."/>
            <person name="Groussin M."/>
            <person name="Gibbons S.M."/>
            <person name="Avila-Pacheco J."/>
            <person name="Jiang X."/>
            <person name="Kearney S.M."/>
            <person name="Perrotta A.R."/>
            <person name="Berdy B."/>
            <person name="Zhao S."/>
            <person name="Lieberman T.D."/>
            <person name="Swanson P.K."/>
            <person name="Smith M."/>
            <person name="Roesemann S."/>
            <person name="Alexander J.E."/>
            <person name="Rich S.A."/>
            <person name="Livny J."/>
            <person name="Vlamakis H."/>
            <person name="Clish C."/>
            <person name="Bullock K."/>
            <person name="Deik A."/>
            <person name="Scott J."/>
            <person name="Pierce K.A."/>
            <person name="Xavier R.J."/>
            <person name="Alm E.J."/>
        </authorList>
    </citation>
    <scope>NUCLEOTIDE SEQUENCE [LARGE SCALE GENOMIC DNA]</scope>
    <source>
        <strain evidence="4 5">BIOML-A2</strain>
    </source>
</reference>
<feature type="compositionally biased region" description="Basic and acidic residues" evidence="1">
    <location>
        <begin position="78"/>
        <end position="93"/>
    </location>
</feature>
<dbReference type="Pfam" id="PF01551">
    <property type="entry name" value="Peptidase_M23"/>
    <property type="match status" value="1"/>
</dbReference>
<proteinExistence type="predicted"/>
<sequence>MRIRFSAATAVLLALAAFAFQTVYAAPEPQGRSVSAAKQTTKARTTQKQVSKKVPKKTAKQLAVRKATSTSKAASRRPAADKTAIEARRAETQNRIEEVRSSISQKSSVKKKLEEEMKQSEVKIREVRQSLQKLRRERAKSERTLKSQEKTVLGLENELSHEQKILEEINRQRLELLTLERQPQWAASDPNQKARTHMMLSLLAKKSTESIHRLEKNQKELSRALERSKRTSDSLQKTLQEERSEQTRLTKERRERQLTAAKLNRELASQTMTLKRLQNDEKRLGSLVASLQRKEAEAQKAAQRRAAAAAKRSGKQTKTASVPAPQKALVSTGPRMNPVPGKVVARFGEKRTVSGKTDRWQGTVFSVTRDEGVHAVRDGKVVFADYLRGYGNLIILDHGAGYFTVYGNNATLEKDIGDKVKAGDVISRAGKNEGAVSVLYFELRHNGKPIDPTGWLNI</sequence>
<dbReference type="PANTHER" id="PTHR21666:SF270">
    <property type="entry name" value="MUREIN HYDROLASE ACTIVATOR ENVC"/>
    <property type="match status" value="1"/>
</dbReference>
<dbReference type="InterPro" id="IPR050570">
    <property type="entry name" value="Cell_wall_metabolism_enzyme"/>
</dbReference>
<evidence type="ECO:0000259" key="3">
    <source>
        <dbReference type="Pfam" id="PF01551"/>
    </source>
</evidence>
<name>A0A6I3S585_9BURK</name>
<dbReference type="InterPro" id="IPR011055">
    <property type="entry name" value="Dup_hybrid_motif"/>
</dbReference>
<feature type="region of interest" description="Disordered" evidence="1">
    <location>
        <begin position="296"/>
        <end position="336"/>
    </location>
</feature>
<evidence type="ECO:0000313" key="4">
    <source>
        <dbReference type="EMBL" id="MTU42555.1"/>
    </source>
</evidence>
<feature type="compositionally biased region" description="Low complexity" evidence="1">
    <location>
        <begin position="299"/>
        <end position="311"/>
    </location>
</feature>
<evidence type="ECO:0000313" key="5">
    <source>
        <dbReference type="Proteomes" id="UP000462362"/>
    </source>
</evidence>
<keyword evidence="2" id="KW-0732">Signal</keyword>
<feature type="compositionally biased region" description="Basic and acidic residues" evidence="1">
    <location>
        <begin position="239"/>
        <end position="255"/>
    </location>
</feature>
<dbReference type="EMBL" id="WNCL01000005">
    <property type="protein sequence ID" value="MTU42555.1"/>
    <property type="molecule type" value="Genomic_DNA"/>
</dbReference>